<feature type="region of interest" description="Disordered" evidence="1">
    <location>
        <begin position="63"/>
        <end position="90"/>
    </location>
</feature>
<accession>A0A9Q1BHD9</accession>
<reference evidence="3" key="1">
    <citation type="submission" date="2021-10" db="EMBL/GenBank/DDBJ databases">
        <title>Tropical sea cucumber genome reveals ecological adaptation and Cuvierian tubules defense mechanism.</title>
        <authorList>
            <person name="Chen T."/>
        </authorList>
    </citation>
    <scope>NUCLEOTIDE SEQUENCE</scope>
    <source>
        <strain evidence="3">Nanhai2018</strain>
        <tissue evidence="3">Muscle</tissue>
    </source>
</reference>
<gene>
    <name evidence="3" type="ORF">HOLleu_35501</name>
</gene>
<dbReference type="EMBL" id="JAIZAY010000018">
    <property type="protein sequence ID" value="KAJ8025324.1"/>
    <property type="molecule type" value="Genomic_DNA"/>
</dbReference>
<evidence type="ECO:0000313" key="3">
    <source>
        <dbReference type="EMBL" id="KAJ8025324.1"/>
    </source>
</evidence>
<evidence type="ECO:0000256" key="2">
    <source>
        <dbReference type="SAM" id="SignalP"/>
    </source>
</evidence>
<comment type="caution">
    <text evidence="3">The sequence shown here is derived from an EMBL/GenBank/DDBJ whole genome shotgun (WGS) entry which is preliminary data.</text>
</comment>
<keyword evidence="2" id="KW-0732">Signal</keyword>
<name>A0A9Q1BHD9_HOLLE</name>
<protein>
    <submittedName>
        <fullName evidence="3">Uncharacterized protein</fullName>
    </submittedName>
</protein>
<dbReference type="AlphaFoldDB" id="A0A9Q1BHD9"/>
<evidence type="ECO:0000256" key="1">
    <source>
        <dbReference type="SAM" id="MobiDB-lite"/>
    </source>
</evidence>
<keyword evidence="4" id="KW-1185">Reference proteome</keyword>
<dbReference type="Proteomes" id="UP001152320">
    <property type="component" value="Chromosome 18"/>
</dbReference>
<evidence type="ECO:0000313" key="4">
    <source>
        <dbReference type="Proteomes" id="UP001152320"/>
    </source>
</evidence>
<sequence length="246" mass="27388">MIVSLFFFMFFLIHLSKAANPGLPARRNELRSHSTNLEKDLEELQTKTVVALPSPDIRNQYLRGDESGLNVRGPPGPPGPAENSWGFPEERNVGDDANQLYVRGPYGPRIGTDVWGFPGERNVGDDAYERDDLDLVSSSFGPGKDNWWRTVCAHRTRYTYHNVFYLIGSELNMRGGGSSTPELGLIAPQGSRTTRSKSIKNSRSGVEILKTEEQKPSLLFLLFHKVHAFCSSPSDSARPSQHHACT</sequence>
<proteinExistence type="predicted"/>
<feature type="signal peptide" evidence="2">
    <location>
        <begin position="1"/>
        <end position="18"/>
    </location>
</feature>
<organism evidence="3 4">
    <name type="scientific">Holothuria leucospilota</name>
    <name type="common">Black long sea cucumber</name>
    <name type="synonym">Mertensiothuria leucospilota</name>
    <dbReference type="NCBI Taxonomy" id="206669"/>
    <lineage>
        <taxon>Eukaryota</taxon>
        <taxon>Metazoa</taxon>
        <taxon>Echinodermata</taxon>
        <taxon>Eleutherozoa</taxon>
        <taxon>Echinozoa</taxon>
        <taxon>Holothuroidea</taxon>
        <taxon>Aspidochirotacea</taxon>
        <taxon>Aspidochirotida</taxon>
        <taxon>Holothuriidae</taxon>
        <taxon>Holothuria</taxon>
    </lineage>
</organism>
<feature type="chain" id="PRO_5040499374" evidence="2">
    <location>
        <begin position="19"/>
        <end position="246"/>
    </location>
</feature>